<evidence type="ECO:0000313" key="3">
    <source>
        <dbReference type="Proteomes" id="UP000002287"/>
    </source>
</evidence>
<dbReference type="EMBL" id="CP000617">
    <property type="protein sequence ID" value="ABO59774.1"/>
    <property type="molecule type" value="Genomic_DNA"/>
</dbReference>
<organism evidence="2 3">
    <name type="scientific">Burkholderia vietnamiensis (strain G4 / LMG 22486)</name>
    <name type="common">Burkholderia cepacia (strain R1808)</name>
    <dbReference type="NCBI Taxonomy" id="269482"/>
    <lineage>
        <taxon>Bacteria</taxon>
        <taxon>Pseudomonadati</taxon>
        <taxon>Pseudomonadota</taxon>
        <taxon>Betaproteobacteria</taxon>
        <taxon>Burkholderiales</taxon>
        <taxon>Burkholderiaceae</taxon>
        <taxon>Burkholderia</taxon>
        <taxon>Burkholderia cepacia complex</taxon>
    </lineage>
</organism>
<dbReference type="Proteomes" id="UP000002287">
    <property type="component" value="Plasmid pBVIE01"/>
</dbReference>
<sequence length="315" mass="33567">MKKVACASIVAPLLLGACCTPKEAPFPPDSVDMSAVIDRVKLELNRFQYTASSMKGVHGGPCTGGANAIVVIVPTQAELMLKAVSTNTIGGSAGAKIPAGHIVTVNPDFSGSYKTVGTHQITLNLDVQHDPNAAEIQTTIDAATKEIDAYRKAQKAIGGKDSISNARFAALIDNRTAEINENYKKLALSAPDHPRESGNVPSVKAPDTLPAVDRNLPTTPKALNGYPLATTLWTLREQLLHVDHTLTPCVKPEKLVAEINFEVQKDSKAELGVDILIVSVGASYEHNDDTTQHLAVTFDMSGSTQLLINNVDDQQ</sequence>
<keyword evidence="2" id="KW-0614">Plasmid</keyword>
<reference evidence="2 3" key="1">
    <citation type="submission" date="2007-03" db="EMBL/GenBank/DDBJ databases">
        <title>Complete sequence of plasmid pBVIE01 of Burkholderia vietnamiensis G4.</title>
        <authorList>
            <consortium name="US DOE Joint Genome Institute"/>
            <person name="Copeland A."/>
            <person name="Lucas S."/>
            <person name="Lapidus A."/>
            <person name="Barry K."/>
            <person name="Detter J.C."/>
            <person name="Glavina del Rio T."/>
            <person name="Hammon N."/>
            <person name="Israni S."/>
            <person name="Dalin E."/>
            <person name="Tice H."/>
            <person name="Pitluck S."/>
            <person name="Chain P."/>
            <person name="Malfatti S."/>
            <person name="Shin M."/>
            <person name="Vergez L."/>
            <person name="Schmutz J."/>
            <person name="Larimer F."/>
            <person name="Land M."/>
            <person name="Hauser L."/>
            <person name="Kyrpides N."/>
            <person name="Tiedje J."/>
            <person name="Richardson P."/>
        </authorList>
    </citation>
    <scope>NUCLEOTIDE SEQUENCE [LARGE SCALE GENOMIC DNA]</scope>
    <source>
        <strain evidence="3">G4 / LMG 22486</strain>
        <plasmid evidence="2 3">pBVIE01</plasmid>
    </source>
</reference>
<evidence type="ECO:0008006" key="4">
    <source>
        <dbReference type="Google" id="ProtNLM"/>
    </source>
</evidence>
<dbReference type="AlphaFoldDB" id="A4JU21"/>
<dbReference type="KEGG" id="bvi:Bcep1808_6887"/>
<dbReference type="PROSITE" id="PS51257">
    <property type="entry name" value="PROKAR_LIPOPROTEIN"/>
    <property type="match status" value="1"/>
</dbReference>
<evidence type="ECO:0000313" key="2">
    <source>
        <dbReference type="EMBL" id="ABO59774.1"/>
    </source>
</evidence>
<evidence type="ECO:0000256" key="1">
    <source>
        <dbReference type="SAM" id="MobiDB-lite"/>
    </source>
</evidence>
<protein>
    <recommendedName>
        <fullName evidence="4">Lipoprotein</fullName>
    </recommendedName>
</protein>
<geneLocation type="plasmid" evidence="2 3">
    <name>pBVIE01</name>
</geneLocation>
<dbReference type="HOGENOM" id="CLU_881879_0_0_4"/>
<name>A4JU21_BURVG</name>
<proteinExistence type="predicted"/>
<feature type="region of interest" description="Disordered" evidence="1">
    <location>
        <begin position="189"/>
        <end position="216"/>
    </location>
</feature>
<gene>
    <name evidence="2" type="ordered locus">Bcep1808_6887</name>
</gene>
<accession>A4JU21</accession>